<organism evidence="4 5">
    <name type="scientific">Fusarium solani</name>
    <name type="common">Filamentous fungus</name>
    <dbReference type="NCBI Taxonomy" id="169388"/>
    <lineage>
        <taxon>Eukaryota</taxon>
        <taxon>Fungi</taxon>
        <taxon>Dikarya</taxon>
        <taxon>Ascomycota</taxon>
        <taxon>Pezizomycotina</taxon>
        <taxon>Sordariomycetes</taxon>
        <taxon>Hypocreomycetidae</taxon>
        <taxon>Hypocreales</taxon>
        <taxon>Nectriaceae</taxon>
        <taxon>Fusarium</taxon>
        <taxon>Fusarium solani species complex</taxon>
    </lineage>
</organism>
<proteinExistence type="predicted"/>
<evidence type="ECO:0000313" key="5">
    <source>
        <dbReference type="Proteomes" id="UP000736672"/>
    </source>
</evidence>
<dbReference type="AlphaFoldDB" id="A0A9P9GQG6"/>
<accession>A0A9P9GQG6</accession>
<feature type="signal peptide" evidence="2">
    <location>
        <begin position="1"/>
        <end position="23"/>
    </location>
</feature>
<feature type="chain" id="PRO_5040214162" evidence="2">
    <location>
        <begin position="24"/>
        <end position="668"/>
    </location>
</feature>
<dbReference type="PROSITE" id="PS51820">
    <property type="entry name" value="PA14"/>
    <property type="match status" value="1"/>
</dbReference>
<evidence type="ECO:0000256" key="2">
    <source>
        <dbReference type="SAM" id="SignalP"/>
    </source>
</evidence>
<dbReference type="OrthoDB" id="4405280at2759"/>
<sequence>MRLQTIVWGSAALLFSSTGLSTAGTSDCPNGFQVIELQPYEVICDGTTSASTRTRQLVLPMLNQEEVNLSLGLILFHSNLWVPILPIKIALLGCLMILGSLRSQTEGIPPPKAGFRTITKYVFPPPVPGTTTSFVTGPAPGTTTGPPAPSCSGSDCIHTIVELLLEPSLSPQLRIARPHVVTTVPTTPPNTAITLTEVCTATTSCEPITITPPVDCVRPCTTTVITYPPRTLSFTTTPPDVITTITGTCTSTGSCEPVITIPPAKNCKHPCTTTVITYPPNTPSLTTTPPDVIITITEPCTSTGTCEPVVTVPPPSDCTRPCTTSVFVRRSTSSSEPPSTTTDGSSLTEQPSTTPETSSTQGPTTSEESTTTDETTTPTTSEDFTTSQEPTTTQASTTTTESTTSQEPTTSDETTTPAESTTSAESTTTTAPTTTDAPTTTEESTTSDAPSTTTSETPPCTPGLEWAFYNFEQAPDGETNPGHIPYHPTEQTTTWSQQTFQIGTSLSGQSPGSRGTATTVGIPSQDQTFTVYGTDTGTNAQYNIVQHIGYFHPNKVGTYTFNLPGDQLDDVVYTWIGDPARSGYNNGNAYYIADYYAPTSRSFTFDVQNAGDYIPFRLSWVNAQQGGGFGFSVEDPDGNVILSDSTPTTDGQFVNGCADSVDAPPFDF</sequence>
<dbReference type="Gene3D" id="2.60.120.1560">
    <property type="match status" value="1"/>
</dbReference>
<dbReference type="InterPro" id="IPR037524">
    <property type="entry name" value="PA14/GLEYA"/>
</dbReference>
<dbReference type="InterPro" id="IPR018871">
    <property type="entry name" value="GLEYA_adhesin_domain"/>
</dbReference>
<dbReference type="Proteomes" id="UP000736672">
    <property type="component" value="Unassembled WGS sequence"/>
</dbReference>
<gene>
    <name evidence="4" type="ORF">B0J15DRAFT_469923</name>
</gene>
<dbReference type="EMBL" id="JAGTJS010000019">
    <property type="protein sequence ID" value="KAH7242867.1"/>
    <property type="molecule type" value="Genomic_DNA"/>
</dbReference>
<comment type="caution">
    <text evidence="4">The sequence shown here is derived from an EMBL/GenBank/DDBJ whole genome shotgun (WGS) entry which is preliminary data.</text>
</comment>
<protein>
    <submittedName>
        <fullName evidence="4">GLEYA domain-containing protein</fullName>
    </submittedName>
</protein>
<name>A0A9P9GQG6_FUSSL</name>
<reference evidence="4" key="1">
    <citation type="journal article" date="2021" name="Nat. Commun.">
        <title>Genetic determinants of endophytism in the Arabidopsis root mycobiome.</title>
        <authorList>
            <person name="Mesny F."/>
            <person name="Miyauchi S."/>
            <person name="Thiergart T."/>
            <person name="Pickel B."/>
            <person name="Atanasova L."/>
            <person name="Karlsson M."/>
            <person name="Huettel B."/>
            <person name="Barry K.W."/>
            <person name="Haridas S."/>
            <person name="Chen C."/>
            <person name="Bauer D."/>
            <person name="Andreopoulos W."/>
            <person name="Pangilinan J."/>
            <person name="LaButti K."/>
            <person name="Riley R."/>
            <person name="Lipzen A."/>
            <person name="Clum A."/>
            <person name="Drula E."/>
            <person name="Henrissat B."/>
            <person name="Kohler A."/>
            <person name="Grigoriev I.V."/>
            <person name="Martin F.M."/>
            <person name="Hacquard S."/>
        </authorList>
    </citation>
    <scope>NUCLEOTIDE SEQUENCE</scope>
    <source>
        <strain evidence="4">FSSC 5 MPI-SDFR-AT-0091</strain>
    </source>
</reference>
<evidence type="ECO:0000256" key="1">
    <source>
        <dbReference type="SAM" id="MobiDB-lite"/>
    </source>
</evidence>
<dbReference type="Pfam" id="PF10528">
    <property type="entry name" value="GLEYA"/>
    <property type="match status" value="1"/>
</dbReference>
<keyword evidence="5" id="KW-1185">Reference proteome</keyword>
<evidence type="ECO:0000313" key="4">
    <source>
        <dbReference type="EMBL" id="KAH7242867.1"/>
    </source>
</evidence>
<keyword evidence="2" id="KW-0732">Signal</keyword>
<feature type="compositionally biased region" description="Low complexity" evidence="1">
    <location>
        <begin position="328"/>
        <end position="458"/>
    </location>
</feature>
<feature type="region of interest" description="Disordered" evidence="1">
    <location>
        <begin position="328"/>
        <end position="464"/>
    </location>
</feature>
<feature type="domain" description="PA14" evidence="3">
    <location>
        <begin position="485"/>
        <end position="648"/>
    </location>
</feature>
<evidence type="ECO:0000259" key="3">
    <source>
        <dbReference type="PROSITE" id="PS51820"/>
    </source>
</evidence>